<dbReference type="SMART" id="SM00066">
    <property type="entry name" value="GAL4"/>
    <property type="match status" value="1"/>
</dbReference>
<dbReference type="Gene3D" id="4.10.240.10">
    <property type="entry name" value="Zn(2)-C6 fungal-type DNA-binding domain"/>
    <property type="match status" value="1"/>
</dbReference>
<name>A0A9W4U7H7_9PLEO</name>
<evidence type="ECO:0000259" key="2">
    <source>
        <dbReference type="PROSITE" id="PS50048"/>
    </source>
</evidence>
<sequence>MRTHLKLPLHCVLFTRQSNMPPRTNACATCRKKRIKCDATLPECLMCIKFGRQCPGPGNGPIIIDMTKPNVRKSRNSKKTQEGVEVQSDMSMYYLPELRQGLAMPISQRHAMSQLFYDRFLVYFTSSGESDDILNRLTWLHRLPVLATDGSNDALALALYATASAFSGMKTRNISQIQDSCNIYGKALQTHSRMIRSKKPVTLHTVSTSVLLSIFEAMNATSATAYREHVSGAARMIQLAGPEYCQYGILCQLYFHIRTQMAFVYLTTHKKEDELVPVELVLRENLFYEKIPIFQRLVTFITRLSEIYIGIDEGKANQAHALNLEIYMEVKNGIDELWQEFRETYETKGRTIQWENEQGATMYHSPFTALSIAFFATAHNLFHILAPHLTVSYLDFTDHFQKVLDASAFLRAFKIGCAYMRLAAPLYLVALHAPKQSQRHTAILYFEEWKKIGMGGISALALDGIAARSPEYRQRLSATGRRRRSIQYPTMDMCDRTRDLEDYADQVQQDSSIPSVMLPEGTRIPIAPL</sequence>
<feature type="domain" description="Zn(2)-C6 fungal-type" evidence="2">
    <location>
        <begin position="26"/>
        <end position="54"/>
    </location>
</feature>
<keyword evidence="1" id="KW-0539">Nucleus</keyword>
<dbReference type="InterPro" id="IPR036864">
    <property type="entry name" value="Zn2-C6_fun-type_DNA-bd_sf"/>
</dbReference>
<evidence type="ECO:0000313" key="3">
    <source>
        <dbReference type="EMBL" id="CAI6325159.1"/>
    </source>
</evidence>
<gene>
    <name evidence="3" type="ORF">PDIGIT_LOCUS3763</name>
</gene>
<keyword evidence="4" id="KW-1185">Reference proteome</keyword>
<dbReference type="CDD" id="cd00067">
    <property type="entry name" value="GAL4"/>
    <property type="match status" value="1"/>
</dbReference>
<dbReference type="InterPro" id="IPR001138">
    <property type="entry name" value="Zn2Cys6_DnaBD"/>
</dbReference>
<comment type="caution">
    <text evidence="3">The sequence shown here is derived from an EMBL/GenBank/DDBJ whole genome shotgun (WGS) entry which is preliminary data.</text>
</comment>
<dbReference type="GO" id="GO:0000981">
    <property type="term" value="F:DNA-binding transcription factor activity, RNA polymerase II-specific"/>
    <property type="evidence" value="ECO:0007669"/>
    <property type="project" value="InterPro"/>
</dbReference>
<dbReference type="InterPro" id="IPR053178">
    <property type="entry name" value="Osmoadaptation_assoc"/>
</dbReference>
<accession>A0A9W4U7H7</accession>
<dbReference type="PANTHER" id="PTHR38111:SF11">
    <property type="entry name" value="TRANSCRIPTION FACTOR DOMAIN-CONTAINING PROTEIN-RELATED"/>
    <property type="match status" value="1"/>
</dbReference>
<dbReference type="Pfam" id="PF00172">
    <property type="entry name" value="Zn_clus"/>
    <property type="match status" value="1"/>
</dbReference>
<proteinExistence type="predicted"/>
<dbReference type="PANTHER" id="PTHR38111">
    <property type="entry name" value="ZN(2)-C6 FUNGAL-TYPE DOMAIN-CONTAINING PROTEIN-RELATED"/>
    <property type="match status" value="1"/>
</dbReference>
<evidence type="ECO:0000313" key="4">
    <source>
        <dbReference type="Proteomes" id="UP001152607"/>
    </source>
</evidence>
<dbReference type="Proteomes" id="UP001152607">
    <property type="component" value="Unassembled WGS sequence"/>
</dbReference>
<evidence type="ECO:0000256" key="1">
    <source>
        <dbReference type="ARBA" id="ARBA00023242"/>
    </source>
</evidence>
<reference evidence="3" key="1">
    <citation type="submission" date="2023-01" db="EMBL/GenBank/DDBJ databases">
        <authorList>
            <person name="Van Ghelder C."/>
            <person name="Rancurel C."/>
        </authorList>
    </citation>
    <scope>NUCLEOTIDE SEQUENCE</scope>
    <source>
        <strain evidence="3">CNCM I-4278</strain>
    </source>
</reference>
<dbReference type="PROSITE" id="PS50048">
    <property type="entry name" value="ZN2_CY6_FUNGAL_2"/>
    <property type="match status" value="1"/>
</dbReference>
<dbReference type="OrthoDB" id="3525185at2759"/>
<dbReference type="EMBL" id="CAOQHR010000002">
    <property type="protein sequence ID" value="CAI6325159.1"/>
    <property type="molecule type" value="Genomic_DNA"/>
</dbReference>
<dbReference type="SUPFAM" id="SSF57701">
    <property type="entry name" value="Zn2/Cys6 DNA-binding domain"/>
    <property type="match status" value="1"/>
</dbReference>
<dbReference type="AlphaFoldDB" id="A0A9W4U7H7"/>
<organism evidence="3 4">
    <name type="scientific">Periconia digitata</name>
    <dbReference type="NCBI Taxonomy" id="1303443"/>
    <lineage>
        <taxon>Eukaryota</taxon>
        <taxon>Fungi</taxon>
        <taxon>Dikarya</taxon>
        <taxon>Ascomycota</taxon>
        <taxon>Pezizomycotina</taxon>
        <taxon>Dothideomycetes</taxon>
        <taxon>Pleosporomycetidae</taxon>
        <taxon>Pleosporales</taxon>
        <taxon>Massarineae</taxon>
        <taxon>Periconiaceae</taxon>
        <taxon>Periconia</taxon>
    </lineage>
</organism>
<protein>
    <recommendedName>
        <fullName evidence="2">Zn(2)-C6 fungal-type domain-containing protein</fullName>
    </recommendedName>
</protein>
<dbReference type="GO" id="GO:0008270">
    <property type="term" value="F:zinc ion binding"/>
    <property type="evidence" value="ECO:0007669"/>
    <property type="project" value="InterPro"/>
</dbReference>
<dbReference type="PROSITE" id="PS00463">
    <property type="entry name" value="ZN2_CY6_FUNGAL_1"/>
    <property type="match status" value="1"/>
</dbReference>